<proteinExistence type="predicted"/>
<dbReference type="Proteomes" id="UP000746595">
    <property type="component" value="Unassembled WGS sequence"/>
</dbReference>
<protein>
    <submittedName>
        <fullName evidence="1">Uncharacterized protein</fullName>
    </submittedName>
</protein>
<gene>
    <name evidence="1" type="ORF">HED64_13795</name>
</gene>
<dbReference type="RefSeq" id="WP_168152625.1">
    <property type="nucleotide sequence ID" value="NZ_JAAWVT010000007.1"/>
</dbReference>
<keyword evidence="2" id="KW-1185">Reference proteome</keyword>
<evidence type="ECO:0000313" key="1">
    <source>
        <dbReference type="EMBL" id="NKG21776.1"/>
    </source>
</evidence>
<sequence>MPKIYRSAPIIVMVVVLIVFAFTQWLPLLLLLPAGAAMMLAGKDEFTNNLHQKSRESEPPYE</sequence>
<accession>A0ABX1G874</accession>
<reference evidence="1 2" key="1">
    <citation type="submission" date="2020-04" db="EMBL/GenBank/DDBJ databases">
        <title>Paeniglutamicibacter sp. ANT13_2, a novel actinomycete isolated from sediment in Antarctica.</title>
        <authorList>
            <person name="Sakdapetsiri C."/>
            <person name="Pinyakong O."/>
        </authorList>
    </citation>
    <scope>NUCLEOTIDE SEQUENCE [LARGE SCALE GENOMIC DNA]</scope>
    <source>
        <strain evidence="1 2">ANT13_2</strain>
    </source>
</reference>
<evidence type="ECO:0000313" key="2">
    <source>
        <dbReference type="Proteomes" id="UP000746595"/>
    </source>
</evidence>
<dbReference type="EMBL" id="JAAWVT010000007">
    <property type="protein sequence ID" value="NKG21776.1"/>
    <property type="molecule type" value="Genomic_DNA"/>
</dbReference>
<organism evidence="1 2">
    <name type="scientific">Paeniglutamicibacter terrestris</name>
    <dbReference type="NCBI Taxonomy" id="2723403"/>
    <lineage>
        <taxon>Bacteria</taxon>
        <taxon>Bacillati</taxon>
        <taxon>Actinomycetota</taxon>
        <taxon>Actinomycetes</taxon>
        <taxon>Micrococcales</taxon>
        <taxon>Micrococcaceae</taxon>
        <taxon>Paeniglutamicibacter</taxon>
    </lineage>
</organism>
<name>A0ABX1G874_9MICC</name>
<comment type="caution">
    <text evidence="1">The sequence shown here is derived from an EMBL/GenBank/DDBJ whole genome shotgun (WGS) entry which is preliminary data.</text>
</comment>